<gene>
    <name evidence="1" type="ORF">RFI_06436</name>
</gene>
<accession>X6NWJ4</accession>
<feature type="non-terminal residue" evidence="1">
    <location>
        <position position="1"/>
    </location>
</feature>
<evidence type="ECO:0000313" key="2">
    <source>
        <dbReference type="Proteomes" id="UP000023152"/>
    </source>
</evidence>
<dbReference type="Proteomes" id="UP000023152">
    <property type="component" value="Unassembled WGS sequence"/>
</dbReference>
<sequence>RSKDVLCGALRTRLVWKNNNEYYYGEWRYFPVTKDLSVQSQGLRLDFDWFASYINDSSMFIMGDASNGFYYLDEKEQCLRCLPFDNRIIGDTFNNASPRHMIVPLAPHSFVQHLKWYFLADIKDLMVALDPTILQVIYLFEMGKNASRQLVLLGYTGDNLTVPLRLATPYRSYLFTLNSNGAMPNFYNSTLWQLLSECKLGGLYIDVAMQRLFVVGYSLTTTTTAKKKWRYLKLYGFYVSYKGEITYHKEIWTYQCPLLTVVINGYRLPGKSTSSHVSVLKCHDSWLLHFELRNSSDDLNYNNNIAMELSEDNLSINKMVLNESETLPVIDSNVSDYVVSLLNNGINVDEKSGFYLPDMSAHSPYYTYFTT</sequence>
<proteinExistence type="predicted"/>
<reference evidence="1 2" key="1">
    <citation type="journal article" date="2013" name="Curr. Biol.">
        <title>The Genome of the Foraminiferan Reticulomyxa filosa.</title>
        <authorList>
            <person name="Glockner G."/>
            <person name="Hulsmann N."/>
            <person name="Schleicher M."/>
            <person name="Noegel A.A."/>
            <person name="Eichinger L."/>
            <person name="Gallinger C."/>
            <person name="Pawlowski J."/>
            <person name="Sierra R."/>
            <person name="Euteneuer U."/>
            <person name="Pillet L."/>
            <person name="Moustafa A."/>
            <person name="Platzer M."/>
            <person name="Groth M."/>
            <person name="Szafranski K."/>
            <person name="Schliwa M."/>
        </authorList>
    </citation>
    <scope>NUCLEOTIDE SEQUENCE [LARGE SCALE GENOMIC DNA]</scope>
</reference>
<dbReference type="EMBL" id="ASPP01005362">
    <property type="protein sequence ID" value="ETO30685.1"/>
    <property type="molecule type" value="Genomic_DNA"/>
</dbReference>
<protein>
    <submittedName>
        <fullName evidence="1">Uncharacterized protein</fullName>
    </submittedName>
</protein>
<keyword evidence="2" id="KW-1185">Reference proteome</keyword>
<evidence type="ECO:0000313" key="1">
    <source>
        <dbReference type="EMBL" id="ETO30685.1"/>
    </source>
</evidence>
<comment type="caution">
    <text evidence="1">The sequence shown here is derived from an EMBL/GenBank/DDBJ whole genome shotgun (WGS) entry which is preliminary data.</text>
</comment>
<dbReference type="AlphaFoldDB" id="X6NWJ4"/>
<organism evidence="1 2">
    <name type="scientific">Reticulomyxa filosa</name>
    <dbReference type="NCBI Taxonomy" id="46433"/>
    <lineage>
        <taxon>Eukaryota</taxon>
        <taxon>Sar</taxon>
        <taxon>Rhizaria</taxon>
        <taxon>Retaria</taxon>
        <taxon>Foraminifera</taxon>
        <taxon>Monothalamids</taxon>
        <taxon>Reticulomyxidae</taxon>
        <taxon>Reticulomyxa</taxon>
    </lineage>
</organism>
<name>X6NWJ4_RETFI</name>